<organism evidence="2 3">
    <name type="scientific">Cryphonectria parasitica (strain ATCC 38755 / EP155)</name>
    <dbReference type="NCBI Taxonomy" id="660469"/>
    <lineage>
        <taxon>Eukaryota</taxon>
        <taxon>Fungi</taxon>
        <taxon>Dikarya</taxon>
        <taxon>Ascomycota</taxon>
        <taxon>Pezizomycotina</taxon>
        <taxon>Sordariomycetes</taxon>
        <taxon>Sordariomycetidae</taxon>
        <taxon>Diaporthales</taxon>
        <taxon>Cryphonectriaceae</taxon>
        <taxon>Cryphonectria-Endothia species complex</taxon>
        <taxon>Cryphonectria</taxon>
    </lineage>
</organism>
<name>A0A9P5CSL9_CRYP1</name>
<proteinExistence type="predicted"/>
<keyword evidence="3" id="KW-1185">Reference proteome</keyword>
<dbReference type="Proteomes" id="UP000803844">
    <property type="component" value="Unassembled WGS sequence"/>
</dbReference>
<comment type="caution">
    <text evidence="2">The sequence shown here is derived from an EMBL/GenBank/DDBJ whole genome shotgun (WGS) entry which is preliminary data.</text>
</comment>
<evidence type="ECO:0000313" key="3">
    <source>
        <dbReference type="Proteomes" id="UP000803844"/>
    </source>
</evidence>
<accession>A0A9P5CSL9</accession>
<dbReference type="AlphaFoldDB" id="A0A9P5CSL9"/>
<feature type="region of interest" description="Disordered" evidence="1">
    <location>
        <begin position="1"/>
        <end position="27"/>
    </location>
</feature>
<reference evidence="2" key="1">
    <citation type="journal article" date="2020" name="Phytopathology">
        <title>Genome sequence of the chestnut blight fungus Cryphonectria parasitica EP155: A fundamental resource for an archetypical invasive plant pathogen.</title>
        <authorList>
            <person name="Crouch J.A."/>
            <person name="Dawe A."/>
            <person name="Aerts A."/>
            <person name="Barry K."/>
            <person name="Churchill A.C.L."/>
            <person name="Grimwood J."/>
            <person name="Hillman B."/>
            <person name="Milgroom M.G."/>
            <person name="Pangilinan J."/>
            <person name="Smith M."/>
            <person name="Salamov A."/>
            <person name="Schmutz J."/>
            <person name="Yadav J."/>
            <person name="Grigoriev I.V."/>
            <person name="Nuss D."/>
        </authorList>
    </citation>
    <scope>NUCLEOTIDE SEQUENCE</scope>
    <source>
        <strain evidence="2">EP155</strain>
    </source>
</reference>
<sequence length="177" mass="20252">MNVETAPPLDQFGPSPAEVQGTAPPNATGKACDHRLWEVKRNIWALLNSLIKFSPEGRKAALGEAVLPVNNHVFVKWRNYCATFQDNLGHWVDQELRLRIKLAQVHALYSRNQYIRGWVEYMYYPLDKRLCAYTYGGVVERWLDEAGRVCSDLTVAPNEDFFEGVRRSRRIAGLSVE</sequence>
<protein>
    <submittedName>
        <fullName evidence="2">Uncharacterized protein</fullName>
    </submittedName>
</protein>
<evidence type="ECO:0000313" key="2">
    <source>
        <dbReference type="EMBL" id="KAF3768486.1"/>
    </source>
</evidence>
<gene>
    <name evidence="2" type="ORF">M406DRAFT_71488</name>
</gene>
<dbReference type="EMBL" id="MU032345">
    <property type="protein sequence ID" value="KAF3768486.1"/>
    <property type="molecule type" value="Genomic_DNA"/>
</dbReference>
<dbReference type="RefSeq" id="XP_040779447.1">
    <property type="nucleotide sequence ID" value="XM_040925462.1"/>
</dbReference>
<evidence type="ECO:0000256" key="1">
    <source>
        <dbReference type="SAM" id="MobiDB-lite"/>
    </source>
</evidence>
<dbReference type="GeneID" id="63842591"/>